<gene>
    <name evidence="2" type="ORF">O3G_MSEX004613</name>
</gene>
<dbReference type="OrthoDB" id="10022757at2759"/>
<name>A0A921YWE5_MANSE</name>
<dbReference type="PANTHER" id="PTHR16246">
    <property type="entry name" value="HOST CELL FACTOR C1 REGULATOR 1"/>
    <property type="match status" value="1"/>
</dbReference>
<organism evidence="2 3">
    <name type="scientific">Manduca sexta</name>
    <name type="common">Tobacco hawkmoth</name>
    <name type="synonym">Tobacco hornworm</name>
    <dbReference type="NCBI Taxonomy" id="7130"/>
    <lineage>
        <taxon>Eukaryota</taxon>
        <taxon>Metazoa</taxon>
        <taxon>Ecdysozoa</taxon>
        <taxon>Arthropoda</taxon>
        <taxon>Hexapoda</taxon>
        <taxon>Insecta</taxon>
        <taxon>Pterygota</taxon>
        <taxon>Neoptera</taxon>
        <taxon>Endopterygota</taxon>
        <taxon>Lepidoptera</taxon>
        <taxon>Glossata</taxon>
        <taxon>Ditrysia</taxon>
        <taxon>Bombycoidea</taxon>
        <taxon>Sphingidae</taxon>
        <taxon>Sphinginae</taxon>
        <taxon>Sphingini</taxon>
        <taxon>Manduca</taxon>
    </lineage>
</organism>
<dbReference type="PANTHER" id="PTHR16246:SF2">
    <property type="entry name" value="HOST CELL FACTOR C1 REGULATOR 1"/>
    <property type="match status" value="1"/>
</dbReference>
<evidence type="ECO:0000256" key="1">
    <source>
        <dbReference type="SAM" id="MobiDB-lite"/>
    </source>
</evidence>
<dbReference type="Pfam" id="PF15810">
    <property type="entry name" value="CCDC117"/>
    <property type="match status" value="1"/>
</dbReference>
<reference evidence="2" key="2">
    <citation type="submission" date="2020-12" db="EMBL/GenBank/DDBJ databases">
        <authorList>
            <person name="Kanost M."/>
        </authorList>
    </citation>
    <scope>NUCLEOTIDE SEQUENCE</scope>
</reference>
<reference evidence="2" key="1">
    <citation type="journal article" date="2016" name="Insect Biochem. Mol. Biol.">
        <title>Multifaceted biological insights from a draft genome sequence of the tobacco hornworm moth, Manduca sexta.</title>
        <authorList>
            <person name="Kanost M.R."/>
            <person name="Arrese E.L."/>
            <person name="Cao X."/>
            <person name="Chen Y.R."/>
            <person name="Chellapilla S."/>
            <person name="Goldsmith M.R."/>
            <person name="Grosse-Wilde E."/>
            <person name="Heckel D.G."/>
            <person name="Herndon N."/>
            <person name="Jiang H."/>
            <person name="Papanicolaou A."/>
            <person name="Qu J."/>
            <person name="Soulages J.L."/>
            <person name="Vogel H."/>
            <person name="Walters J."/>
            <person name="Waterhouse R.M."/>
            <person name="Ahn S.J."/>
            <person name="Almeida F.C."/>
            <person name="An C."/>
            <person name="Aqrawi P."/>
            <person name="Bretschneider A."/>
            <person name="Bryant W.B."/>
            <person name="Bucks S."/>
            <person name="Chao H."/>
            <person name="Chevignon G."/>
            <person name="Christen J.M."/>
            <person name="Clarke D.F."/>
            <person name="Dittmer N.T."/>
            <person name="Ferguson L.C.F."/>
            <person name="Garavelou S."/>
            <person name="Gordon K.H.J."/>
            <person name="Gunaratna R.T."/>
            <person name="Han Y."/>
            <person name="Hauser F."/>
            <person name="He Y."/>
            <person name="Heidel-Fischer H."/>
            <person name="Hirsh A."/>
            <person name="Hu Y."/>
            <person name="Jiang H."/>
            <person name="Kalra D."/>
            <person name="Klinner C."/>
            <person name="Konig C."/>
            <person name="Kovar C."/>
            <person name="Kroll A.R."/>
            <person name="Kuwar S.S."/>
            <person name="Lee S.L."/>
            <person name="Lehman R."/>
            <person name="Li K."/>
            <person name="Li Z."/>
            <person name="Liang H."/>
            <person name="Lovelace S."/>
            <person name="Lu Z."/>
            <person name="Mansfield J.H."/>
            <person name="McCulloch K.J."/>
            <person name="Mathew T."/>
            <person name="Morton B."/>
            <person name="Muzny D.M."/>
            <person name="Neunemann D."/>
            <person name="Ongeri F."/>
            <person name="Pauchet Y."/>
            <person name="Pu L.L."/>
            <person name="Pyrousis I."/>
            <person name="Rao X.J."/>
            <person name="Redding A."/>
            <person name="Roesel C."/>
            <person name="Sanchez-Gracia A."/>
            <person name="Schaack S."/>
            <person name="Shukla A."/>
            <person name="Tetreau G."/>
            <person name="Wang Y."/>
            <person name="Xiong G.H."/>
            <person name="Traut W."/>
            <person name="Walsh T.K."/>
            <person name="Worley K.C."/>
            <person name="Wu D."/>
            <person name="Wu W."/>
            <person name="Wu Y.Q."/>
            <person name="Zhang X."/>
            <person name="Zou Z."/>
            <person name="Zucker H."/>
            <person name="Briscoe A.D."/>
            <person name="Burmester T."/>
            <person name="Clem R.J."/>
            <person name="Feyereisen R."/>
            <person name="Grimmelikhuijzen C.J.P."/>
            <person name="Hamodrakas S.J."/>
            <person name="Hansson B.S."/>
            <person name="Huguet E."/>
            <person name="Jermiin L.S."/>
            <person name="Lan Q."/>
            <person name="Lehman H.K."/>
            <person name="Lorenzen M."/>
            <person name="Merzendorfer H."/>
            <person name="Michalopoulos I."/>
            <person name="Morton D.B."/>
            <person name="Muthukrishnan S."/>
            <person name="Oakeshott J.G."/>
            <person name="Palmer W."/>
            <person name="Park Y."/>
            <person name="Passarelli A.L."/>
            <person name="Rozas J."/>
            <person name="Schwartz L.M."/>
            <person name="Smith W."/>
            <person name="Southgate A."/>
            <person name="Vilcinskas A."/>
            <person name="Vogt R."/>
            <person name="Wang P."/>
            <person name="Werren J."/>
            <person name="Yu X.Q."/>
            <person name="Zhou J.J."/>
            <person name="Brown S.J."/>
            <person name="Scherer S.E."/>
            <person name="Richards S."/>
            <person name="Blissard G.W."/>
        </authorList>
    </citation>
    <scope>NUCLEOTIDE SEQUENCE</scope>
</reference>
<comment type="caution">
    <text evidence="2">The sequence shown here is derived from an EMBL/GenBank/DDBJ whole genome shotgun (WGS) entry which is preliminary data.</text>
</comment>
<evidence type="ECO:0000313" key="3">
    <source>
        <dbReference type="Proteomes" id="UP000791440"/>
    </source>
</evidence>
<dbReference type="InterPro" id="IPR031630">
    <property type="entry name" value="CCDC117"/>
</dbReference>
<feature type="region of interest" description="Disordered" evidence="1">
    <location>
        <begin position="189"/>
        <end position="220"/>
    </location>
</feature>
<feature type="compositionally biased region" description="Basic and acidic residues" evidence="1">
    <location>
        <begin position="189"/>
        <end position="203"/>
    </location>
</feature>
<proteinExistence type="predicted"/>
<sequence>MDVYGYSLYQYNQSDELVKQMFNQPGYPNLPEPHVMPAPSGAPWNIQGLSWGMPSPPQLVQFTAESQELEPKLPVVHCKRKSAEVEPVIPAKQLITEEKMAAHLRGLHISSDYTSHTSEDMMEVTMESVPSTSGTYVSEKLKGHTIVLSEELKKIKDEPLLPAALIERLEKPSMSLVVWKPRENILEKLKDEEKKQNTEDPPKRNGVLVPNDISIDDIEM</sequence>
<evidence type="ECO:0000313" key="2">
    <source>
        <dbReference type="EMBL" id="KAG6446879.1"/>
    </source>
</evidence>
<dbReference type="EMBL" id="JH668337">
    <property type="protein sequence ID" value="KAG6446879.1"/>
    <property type="molecule type" value="Genomic_DNA"/>
</dbReference>
<accession>A0A921YWE5</accession>
<protein>
    <submittedName>
        <fullName evidence="2">Uncharacterized protein</fullName>
    </submittedName>
</protein>
<dbReference type="InterPro" id="IPR029195">
    <property type="entry name" value="HCFC1R1"/>
</dbReference>
<keyword evidence="3" id="KW-1185">Reference proteome</keyword>
<dbReference type="AlphaFoldDB" id="A0A921YWE5"/>
<dbReference type="Proteomes" id="UP000791440">
    <property type="component" value="Unassembled WGS sequence"/>
</dbReference>